<dbReference type="EMBL" id="BK015176">
    <property type="protein sequence ID" value="DAD94378.1"/>
    <property type="molecule type" value="Genomic_DNA"/>
</dbReference>
<evidence type="ECO:0000313" key="1">
    <source>
        <dbReference type="EMBL" id="DAD94378.1"/>
    </source>
</evidence>
<name>A0A8S5NJB1_9CAUD</name>
<accession>A0A8S5NJB1</accession>
<reference evidence="1" key="1">
    <citation type="journal article" date="2021" name="Proc. Natl. Acad. Sci. U.S.A.">
        <title>A Catalog of Tens of Thousands of Viruses from Human Metagenomes Reveals Hidden Associations with Chronic Diseases.</title>
        <authorList>
            <person name="Tisza M.J."/>
            <person name="Buck C.B."/>
        </authorList>
    </citation>
    <scope>NUCLEOTIDE SEQUENCE</scope>
    <source>
        <strain evidence="1">CttFh17</strain>
    </source>
</reference>
<organism evidence="1">
    <name type="scientific">Siphoviridae sp. cttFh17</name>
    <dbReference type="NCBI Taxonomy" id="2826491"/>
    <lineage>
        <taxon>Viruses</taxon>
        <taxon>Duplodnaviria</taxon>
        <taxon>Heunggongvirae</taxon>
        <taxon>Uroviricota</taxon>
        <taxon>Caudoviricetes</taxon>
    </lineage>
</organism>
<proteinExistence type="predicted"/>
<sequence>MDRKRNNPTWCCDQIEEKIKDYKLSLTEIKEEEVKRRMEIVIDDLESILYE</sequence>
<protein>
    <submittedName>
        <fullName evidence="1">Uncharacterized protein</fullName>
    </submittedName>
</protein>